<comment type="caution">
    <text evidence="1">The sequence shown here is derived from an EMBL/GenBank/DDBJ whole genome shotgun (WGS) entry which is preliminary data.</text>
</comment>
<gene>
    <name evidence="1" type="ORF">THAR02_00016</name>
</gene>
<sequence>MDQGLYLDPLSHYSTKVHVGYESLPSLVSIYQLLTANQPQPAQKAWTLGPTTSPQTVFELLCLQDSSTMFPFTNIWASEDGPDKVYSALYIETLVLLLNFLRNQADAGASWSLLGLAIRLAQAIGMHCPPDPESISDPAEKDEAIIHHHIC</sequence>
<evidence type="ECO:0000313" key="2">
    <source>
        <dbReference type="Proteomes" id="UP000034112"/>
    </source>
</evidence>
<protein>
    <recommendedName>
        <fullName evidence="3">Transcription factor domain-containing protein</fullName>
    </recommendedName>
</protein>
<dbReference type="CDD" id="cd12148">
    <property type="entry name" value="fungal_TF_MHR"/>
    <property type="match status" value="1"/>
</dbReference>
<organism evidence="1 2">
    <name type="scientific">Trichoderma harzianum</name>
    <name type="common">Hypocrea lixii</name>
    <dbReference type="NCBI Taxonomy" id="5544"/>
    <lineage>
        <taxon>Eukaryota</taxon>
        <taxon>Fungi</taxon>
        <taxon>Dikarya</taxon>
        <taxon>Ascomycota</taxon>
        <taxon>Pezizomycotina</taxon>
        <taxon>Sordariomycetes</taxon>
        <taxon>Hypocreomycetidae</taxon>
        <taxon>Hypocreales</taxon>
        <taxon>Hypocreaceae</taxon>
        <taxon>Trichoderma</taxon>
    </lineage>
</organism>
<dbReference type="AlphaFoldDB" id="A0A0F9Y708"/>
<accession>A0A0F9Y708</accession>
<dbReference type="EMBL" id="JOKZ01000001">
    <property type="protein sequence ID" value="KKP07808.1"/>
    <property type="molecule type" value="Genomic_DNA"/>
</dbReference>
<dbReference type="Proteomes" id="UP000034112">
    <property type="component" value="Unassembled WGS sequence"/>
</dbReference>
<dbReference type="OrthoDB" id="1747771at2759"/>
<evidence type="ECO:0000313" key="1">
    <source>
        <dbReference type="EMBL" id="KKP07808.1"/>
    </source>
</evidence>
<evidence type="ECO:0008006" key="3">
    <source>
        <dbReference type="Google" id="ProtNLM"/>
    </source>
</evidence>
<reference evidence="2" key="1">
    <citation type="journal article" date="2015" name="Genome Announc.">
        <title>Draft whole-genome sequence of the biocontrol agent Trichoderma harzianum T6776.</title>
        <authorList>
            <person name="Baroncelli R."/>
            <person name="Piaggeschi G."/>
            <person name="Fiorini L."/>
            <person name="Bertolini E."/>
            <person name="Zapparata A."/>
            <person name="Pe M.E."/>
            <person name="Sarrocco S."/>
            <person name="Vannacci G."/>
        </authorList>
    </citation>
    <scope>NUCLEOTIDE SEQUENCE [LARGE SCALE GENOMIC DNA]</scope>
    <source>
        <strain evidence="2">T6776</strain>
    </source>
</reference>
<proteinExistence type="predicted"/>
<name>A0A0F9Y708_TRIHA</name>